<evidence type="ECO:0000256" key="6">
    <source>
        <dbReference type="ARBA" id="ARBA00022982"/>
    </source>
</evidence>
<dbReference type="GO" id="GO:0005743">
    <property type="term" value="C:mitochondrial inner membrane"/>
    <property type="evidence" value="ECO:0007669"/>
    <property type="project" value="UniProtKB-SubCell"/>
</dbReference>
<name>A0A5N3WZB1_MUNMU</name>
<dbReference type="Proteomes" id="UP000326458">
    <property type="component" value="Unassembled WGS sequence"/>
</dbReference>
<comment type="similarity">
    <text evidence="10">Belongs to the complex IV NDUFA4 subunit family.</text>
</comment>
<dbReference type="PANTHER" id="PTHR14256">
    <property type="entry name" value="NADH-UBIQUINONE OXIDOREDUCTASE MLRQ SUBUNIT"/>
    <property type="match status" value="1"/>
</dbReference>
<comment type="subcellular location">
    <subcellularLocation>
        <location evidence="1">Mitochondrion inner membrane</location>
        <topology evidence="1">Single-pass membrane protein</topology>
    </subcellularLocation>
</comment>
<evidence type="ECO:0000256" key="8">
    <source>
        <dbReference type="ARBA" id="ARBA00023128"/>
    </source>
</evidence>
<evidence type="ECO:0000313" key="12">
    <source>
        <dbReference type="EMBL" id="KAB0366744.1"/>
    </source>
</evidence>
<dbReference type="InterPro" id="IPR010530">
    <property type="entry name" value="B12D"/>
</dbReference>
<evidence type="ECO:0000256" key="7">
    <source>
        <dbReference type="ARBA" id="ARBA00022989"/>
    </source>
</evidence>
<organism evidence="12 13">
    <name type="scientific">Muntiacus muntjak</name>
    <name type="common">Barking deer</name>
    <name type="synonym">Indian muntjac</name>
    <dbReference type="NCBI Taxonomy" id="9888"/>
    <lineage>
        <taxon>Eukaryota</taxon>
        <taxon>Metazoa</taxon>
        <taxon>Chordata</taxon>
        <taxon>Craniata</taxon>
        <taxon>Vertebrata</taxon>
        <taxon>Euteleostomi</taxon>
        <taxon>Mammalia</taxon>
        <taxon>Eutheria</taxon>
        <taxon>Laurasiatheria</taxon>
        <taxon>Artiodactyla</taxon>
        <taxon>Ruminantia</taxon>
        <taxon>Pecora</taxon>
        <taxon>Cervidae</taxon>
        <taxon>Muntiacinae</taxon>
        <taxon>Muntiacus</taxon>
    </lineage>
</organism>
<keyword evidence="13" id="KW-1185">Reference proteome</keyword>
<proteinExistence type="inferred from homology"/>
<keyword evidence="3" id="KW-0679">Respiratory chain</keyword>
<dbReference type="PANTHER" id="PTHR14256:SF4">
    <property type="entry name" value="CYTOCHROME C OXIDASE SUBUNIT NDUFA4"/>
    <property type="match status" value="1"/>
</dbReference>
<keyword evidence="7" id="KW-1133">Transmembrane helix</keyword>
<evidence type="ECO:0000256" key="10">
    <source>
        <dbReference type="ARBA" id="ARBA00038186"/>
    </source>
</evidence>
<evidence type="ECO:0000256" key="2">
    <source>
        <dbReference type="ARBA" id="ARBA00022448"/>
    </source>
</evidence>
<evidence type="ECO:0000256" key="9">
    <source>
        <dbReference type="ARBA" id="ARBA00023136"/>
    </source>
</evidence>
<evidence type="ECO:0000256" key="1">
    <source>
        <dbReference type="ARBA" id="ARBA00004434"/>
    </source>
</evidence>
<evidence type="ECO:0000256" key="5">
    <source>
        <dbReference type="ARBA" id="ARBA00022792"/>
    </source>
</evidence>
<evidence type="ECO:0000256" key="4">
    <source>
        <dbReference type="ARBA" id="ARBA00022692"/>
    </source>
</evidence>
<reference evidence="12 13" key="1">
    <citation type="submission" date="2019-06" db="EMBL/GenBank/DDBJ databases">
        <title>Discovery of a novel chromosome fission-fusion reversal in muntjac.</title>
        <authorList>
            <person name="Mudd A.B."/>
            <person name="Bredeson J.V."/>
            <person name="Baum R."/>
            <person name="Hockemeyer D."/>
            <person name="Rokhsar D.S."/>
        </authorList>
    </citation>
    <scope>NUCLEOTIDE SEQUENCE [LARGE SCALE GENOMIC DNA]</scope>
    <source>
        <strain evidence="12">UTSW_UCB_Mm</strain>
        <tissue evidence="12">Fibroblast cell line</tissue>
    </source>
</reference>
<comment type="caution">
    <text evidence="12">The sequence shown here is derived from an EMBL/GenBank/DDBJ whole genome shotgun (WGS) entry which is preliminary data.</text>
</comment>
<keyword evidence="9" id="KW-0472">Membrane</keyword>
<protein>
    <recommendedName>
        <fullName evidence="11">Cytochrome c oxidase subunit NDUFA4</fullName>
    </recommendedName>
</protein>
<keyword evidence="6" id="KW-0249">Electron transport</keyword>
<evidence type="ECO:0000256" key="11">
    <source>
        <dbReference type="ARBA" id="ARBA00041121"/>
    </source>
</evidence>
<keyword evidence="2" id="KW-0813">Transport</keyword>
<keyword evidence="5" id="KW-0999">Mitochondrion inner membrane</keyword>
<evidence type="ECO:0000313" key="13">
    <source>
        <dbReference type="Proteomes" id="UP000326458"/>
    </source>
</evidence>
<dbReference type="EMBL" id="VCEA01000001">
    <property type="protein sequence ID" value="KAB0366744.1"/>
    <property type="molecule type" value="Genomic_DNA"/>
</dbReference>
<accession>A0A5N3WZB1</accession>
<evidence type="ECO:0000256" key="3">
    <source>
        <dbReference type="ARBA" id="ARBA00022660"/>
    </source>
</evidence>
<dbReference type="Pfam" id="PF06522">
    <property type="entry name" value="B12D"/>
    <property type="match status" value="1"/>
</dbReference>
<gene>
    <name evidence="12" type="ORF">FD754_010900</name>
</gene>
<sequence>LDPILHIYWSRGTGAVLSVTHLALFNPYVSWDRKNKPEPWNKLGPNDHYKFYSVNVDYSKLKEEDPDF</sequence>
<feature type="non-terminal residue" evidence="12">
    <location>
        <position position="1"/>
    </location>
</feature>
<keyword evidence="4" id="KW-0812">Transmembrane</keyword>
<keyword evidence="8" id="KW-0496">Mitochondrion</keyword>
<dbReference type="AlphaFoldDB" id="A0A5N3WZB1"/>